<proteinExistence type="predicted"/>
<sequence>MPYTDGKMSKTINPISADAANVTTASRLTTVHESQEAQEEDANSQADERWKGVDSRNYDPNATIRPMPPLKTSAQSIAKPPRSTSAPNKFPDTETQL</sequence>
<evidence type="ECO:0000313" key="2">
    <source>
        <dbReference type="EMBL" id="CBY15082.1"/>
    </source>
</evidence>
<dbReference type="EMBL" id="FN653417">
    <property type="protein sequence ID" value="CBY15082.1"/>
    <property type="molecule type" value="Genomic_DNA"/>
</dbReference>
<dbReference type="InParanoid" id="E4XZM0"/>
<dbReference type="Proteomes" id="UP000001307">
    <property type="component" value="Unassembled WGS sequence"/>
</dbReference>
<organism evidence="2">
    <name type="scientific">Oikopleura dioica</name>
    <name type="common">Tunicate</name>
    <dbReference type="NCBI Taxonomy" id="34765"/>
    <lineage>
        <taxon>Eukaryota</taxon>
        <taxon>Metazoa</taxon>
        <taxon>Chordata</taxon>
        <taxon>Tunicata</taxon>
        <taxon>Appendicularia</taxon>
        <taxon>Copelata</taxon>
        <taxon>Oikopleuridae</taxon>
        <taxon>Oikopleura</taxon>
    </lineage>
</organism>
<protein>
    <submittedName>
        <fullName evidence="2">Uncharacterized protein</fullName>
    </submittedName>
</protein>
<evidence type="ECO:0000313" key="3">
    <source>
        <dbReference type="Proteomes" id="UP000001307"/>
    </source>
</evidence>
<feature type="compositionally biased region" description="Basic and acidic residues" evidence="1">
    <location>
        <begin position="46"/>
        <end position="57"/>
    </location>
</feature>
<reference evidence="2" key="1">
    <citation type="journal article" date="2010" name="Science">
        <title>Plasticity of animal genome architecture unmasked by rapid evolution of a pelagic tunicate.</title>
        <authorList>
            <person name="Denoeud F."/>
            <person name="Henriet S."/>
            <person name="Mungpakdee S."/>
            <person name="Aury J.M."/>
            <person name="Da Silva C."/>
            <person name="Brinkmann H."/>
            <person name="Mikhaleva J."/>
            <person name="Olsen L.C."/>
            <person name="Jubin C."/>
            <person name="Canestro C."/>
            <person name="Bouquet J.M."/>
            <person name="Danks G."/>
            <person name="Poulain J."/>
            <person name="Campsteijn C."/>
            <person name="Adamski M."/>
            <person name="Cross I."/>
            <person name="Yadetie F."/>
            <person name="Muffato M."/>
            <person name="Louis A."/>
            <person name="Butcher S."/>
            <person name="Tsagkogeorga G."/>
            <person name="Konrad A."/>
            <person name="Singh S."/>
            <person name="Jensen M.F."/>
            <person name="Cong E.H."/>
            <person name="Eikeseth-Otteraa H."/>
            <person name="Noel B."/>
            <person name="Anthouard V."/>
            <person name="Porcel B.M."/>
            <person name="Kachouri-Lafond R."/>
            <person name="Nishino A."/>
            <person name="Ugolini M."/>
            <person name="Chourrout P."/>
            <person name="Nishida H."/>
            <person name="Aasland R."/>
            <person name="Huzurbazar S."/>
            <person name="Westhof E."/>
            <person name="Delsuc F."/>
            <person name="Lehrach H."/>
            <person name="Reinhardt R."/>
            <person name="Weissenbach J."/>
            <person name="Roy S.W."/>
            <person name="Artiguenave F."/>
            <person name="Postlethwait J.H."/>
            <person name="Manak J.R."/>
            <person name="Thompson E.M."/>
            <person name="Jaillon O."/>
            <person name="Du Pasquier L."/>
            <person name="Boudinot P."/>
            <person name="Liberles D.A."/>
            <person name="Volff J.N."/>
            <person name="Philippe H."/>
            <person name="Lenhard B."/>
            <person name="Roest Crollius H."/>
            <person name="Wincker P."/>
            <person name="Chourrout D."/>
        </authorList>
    </citation>
    <scope>NUCLEOTIDE SEQUENCE [LARGE SCALE GENOMIC DNA]</scope>
</reference>
<keyword evidence="3" id="KW-1185">Reference proteome</keyword>
<accession>E4XZM0</accession>
<name>E4XZM0_OIKDI</name>
<evidence type="ECO:0000256" key="1">
    <source>
        <dbReference type="SAM" id="MobiDB-lite"/>
    </source>
</evidence>
<dbReference type="AlphaFoldDB" id="E4XZM0"/>
<gene>
    <name evidence="2" type="ORF">GSOID_T00011971001</name>
</gene>
<feature type="compositionally biased region" description="Polar residues" evidence="1">
    <location>
        <begin position="72"/>
        <end position="97"/>
    </location>
</feature>
<feature type="region of interest" description="Disordered" evidence="1">
    <location>
        <begin position="28"/>
        <end position="97"/>
    </location>
</feature>